<dbReference type="AlphaFoldDB" id="A0A0F5VAS4"/>
<evidence type="ECO:0000313" key="2">
    <source>
        <dbReference type="EMBL" id="KKC98589.1"/>
    </source>
</evidence>
<keyword evidence="3" id="KW-1185">Reference proteome</keyword>
<dbReference type="EMBL" id="JWYV01000018">
    <property type="protein sequence ID" value="KKC98589.1"/>
    <property type="molecule type" value="Genomic_DNA"/>
</dbReference>
<organism evidence="2 3">
    <name type="scientific">Photobacterium halotolerans</name>
    <dbReference type="NCBI Taxonomy" id="265726"/>
    <lineage>
        <taxon>Bacteria</taxon>
        <taxon>Pseudomonadati</taxon>
        <taxon>Pseudomonadota</taxon>
        <taxon>Gammaproteobacteria</taxon>
        <taxon>Vibrionales</taxon>
        <taxon>Vibrionaceae</taxon>
        <taxon>Photobacterium</taxon>
    </lineage>
</organism>
<dbReference type="InterPro" id="IPR051317">
    <property type="entry name" value="Gfo/Idh/MocA_oxidoreduct"/>
</dbReference>
<dbReference type="InterPro" id="IPR036291">
    <property type="entry name" value="NAD(P)-bd_dom_sf"/>
</dbReference>
<dbReference type="RefSeq" id="WP_046221942.1">
    <property type="nucleotide sequence ID" value="NZ_JWYV01000018.1"/>
</dbReference>
<evidence type="ECO:0000259" key="1">
    <source>
        <dbReference type="Pfam" id="PF01408"/>
    </source>
</evidence>
<sequence>MKIGMIGLGDIARKAYLPVITQWPDLELVFCTRHEDTLKQLARTHRIQETLTDYRGLVALGVDGVMIHSATSSHFEIARFFLNQGIAVFVDKPLTDNYEQCEALYELAEEKQCPLFLGFNRRYLPLIKPYLSDASVTGGKKLLGLKWQKHRLNLPGETRTFVFDDFIHALDSVNLTGQVRTDDLHIVTQTYQGQLARLDVAWQLDDAIFQASMNRLNGVTAEQVTINFDNLTCHFDSLATGKQWNEGREQTLVLPDWTPMLESKGFTAMIAHWLDVVATGKMEASLLTRNLNTHYLAEAICQKVKL</sequence>
<protein>
    <submittedName>
        <fullName evidence="2">Oxidoreductase</fullName>
    </submittedName>
</protein>
<dbReference type="Pfam" id="PF01408">
    <property type="entry name" value="GFO_IDH_MocA"/>
    <property type="match status" value="1"/>
</dbReference>
<dbReference type="Proteomes" id="UP000033633">
    <property type="component" value="Unassembled WGS sequence"/>
</dbReference>
<proteinExistence type="predicted"/>
<dbReference type="GO" id="GO:0000166">
    <property type="term" value="F:nucleotide binding"/>
    <property type="evidence" value="ECO:0007669"/>
    <property type="project" value="InterPro"/>
</dbReference>
<dbReference type="InterPro" id="IPR000683">
    <property type="entry name" value="Gfo/Idh/MocA-like_OxRdtase_N"/>
</dbReference>
<evidence type="ECO:0000313" key="3">
    <source>
        <dbReference type="Proteomes" id="UP000033633"/>
    </source>
</evidence>
<dbReference type="SUPFAM" id="SSF51735">
    <property type="entry name" value="NAD(P)-binding Rossmann-fold domains"/>
    <property type="match status" value="1"/>
</dbReference>
<dbReference type="STRING" id="265726.KY46_17685"/>
<dbReference type="PANTHER" id="PTHR43708">
    <property type="entry name" value="CONSERVED EXPRESSED OXIDOREDUCTASE (EUROFUNG)"/>
    <property type="match status" value="1"/>
</dbReference>
<feature type="domain" description="Gfo/Idh/MocA-like oxidoreductase N-terminal" evidence="1">
    <location>
        <begin position="1"/>
        <end position="119"/>
    </location>
</feature>
<reference evidence="2 3" key="1">
    <citation type="submission" date="2014-12" db="EMBL/GenBank/DDBJ databases">
        <title>Mercury Reductase activity and rhizosphere competence traits in the genome of root associated Photobacterium halotolerans MELD1.</title>
        <authorList>
            <person name="Mathew D.C."/>
            <person name="Huang C.-C."/>
        </authorList>
    </citation>
    <scope>NUCLEOTIDE SEQUENCE [LARGE SCALE GENOMIC DNA]</scope>
    <source>
        <strain evidence="2 3">MELD1</strain>
    </source>
</reference>
<dbReference type="PANTHER" id="PTHR43708:SF4">
    <property type="entry name" value="OXIDOREDUCTASE YCEM-RELATED"/>
    <property type="match status" value="1"/>
</dbReference>
<name>A0A0F5VAS4_9GAMM</name>
<dbReference type="SUPFAM" id="SSF55347">
    <property type="entry name" value="Glyceraldehyde-3-phosphate dehydrogenase-like, C-terminal domain"/>
    <property type="match status" value="1"/>
</dbReference>
<gene>
    <name evidence="2" type="ORF">KY46_17685</name>
</gene>
<dbReference type="PATRIC" id="fig|265726.11.peg.1818"/>
<dbReference type="Gene3D" id="3.30.360.10">
    <property type="entry name" value="Dihydrodipicolinate Reductase, domain 2"/>
    <property type="match status" value="1"/>
</dbReference>
<dbReference type="OrthoDB" id="9781031at2"/>
<comment type="caution">
    <text evidence="2">The sequence shown here is derived from an EMBL/GenBank/DDBJ whole genome shotgun (WGS) entry which is preliminary data.</text>
</comment>
<accession>A0A0F5VAS4</accession>
<dbReference type="Gene3D" id="3.40.50.720">
    <property type="entry name" value="NAD(P)-binding Rossmann-like Domain"/>
    <property type="match status" value="1"/>
</dbReference>